<name>A0A1M5U338_9BRAD</name>
<dbReference type="EMBL" id="LT670818">
    <property type="protein sequence ID" value="SHH57368.1"/>
    <property type="molecule type" value="Genomic_DNA"/>
</dbReference>
<sequence length="92" mass="9606">MPPAFIATVFGLLGLAAIYGIRKDIISGSATSRGWTCTIDDNPVGFCLIVAMKGALIGFAIAEILYACGLVGDPIAQIQHALPFLASGRVQR</sequence>
<organism evidence="1 2">
    <name type="scientific">Bradyrhizobium erythrophlei</name>
    <dbReference type="NCBI Taxonomy" id="1437360"/>
    <lineage>
        <taxon>Bacteria</taxon>
        <taxon>Pseudomonadati</taxon>
        <taxon>Pseudomonadota</taxon>
        <taxon>Alphaproteobacteria</taxon>
        <taxon>Hyphomicrobiales</taxon>
        <taxon>Nitrobacteraceae</taxon>
        <taxon>Bradyrhizobium</taxon>
    </lineage>
</organism>
<gene>
    <name evidence="1" type="ORF">SAMN05444169_8144</name>
</gene>
<dbReference type="Proteomes" id="UP000190675">
    <property type="component" value="Chromosome I"/>
</dbReference>
<evidence type="ECO:0000313" key="2">
    <source>
        <dbReference type="Proteomes" id="UP000190675"/>
    </source>
</evidence>
<dbReference type="AlphaFoldDB" id="A0A1M5U338"/>
<proteinExistence type="predicted"/>
<accession>A0A1M5U338</accession>
<dbReference type="RefSeq" id="WP_079571436.1">
    <property type="nucleotide sequence ID" value="NZ_LT670818.1"/>
</dbReference>
<reference evidence="1 2" key="1">
    <citation type="submission" date="2016-11" db="EMBL/GenBank/DDBJ databases">
        <authorList>
            <person name="Jaros S."/>
            <person name="Januszkiewicz K."/>
            <person name="Wedrychowicz H."/>
        </authorList>
    </citation>
    <scope>NUCLEOTIDE SEQUENCE [LARGE SCALE GENOMIC DNA]</scope>
    <source>
        <strain evidence="1 2">GAS242</strain>
    </source>
</reference>
<evidence type="ECO:0000313" key="1">
    <source>
        <dbReference type="EMBL" id="SHH57368.1"/>
    </source>
</evidence>
<protein>
    <submittedName>
        <fullName evidence="1">Uncharacterized protein</fullName>
    </submittedName>
</protein>
<dbReference type="OrthoDB" id="8448565at2"/>